<proteinExistence type="predicted"/>
<evidence type="ECO:0000313" key="1">
    <source>
        <dbReference type="EMBL" id="CAI5776154.1"/>
    </source>
</evidence>
<protein>
    <submittedName>
        <fullName evidence="1">Uncharacterized protein</fullName>
    </submittedName>
</protein>
<dbReference type="Proteomes" id="UP001178461">
    <property type="component" value="Chromosome 5"/>
</dbReference>
<reference evidence="1" key="1">
    <citation type="submission" date="2022-12" db="EMBL/GenBank/DDBJ databases">
        <authorList>
            <person name="Alioto T."/>
            <person name="Alioto T."/>
            <person name="Gomez Garrido J."/>
        </authorList>
    </citation>
    <scope>NUCLEOTIDE SEQUENCE</scope>
</reference>
<keyword evidence="2" id="KW-1185">Reference proteome</keyword>
<organism evidence="1 2">
    <name type="scientific">Podarcis lilfordi</name>
    <name type="common">Lilford's wall lizard</name>
    <dbReference type="NCBI Taxonomy" id="74358"/>
    <lineage>
        <taxon>Eukaryota</taxon>
        <taxon>Metazoa</taxon>
        <taxon>Chordata</taxon>
        <taxon>Craniata</taxon>
        <taxon>Vertebrata</taxon>
        <taxon>Euteleostomi</taxon>
        <taxon>Lepidosauria</taxon>
        <taxon>Squamata</taxon>
        <taxon>Bifurcata</taxon>
        <taxon>Unidentata</taxon>
        <taxon>Episquamata</taxon>
        <taxon>Laterata</taxon>
        <taxon>Lacertibaenia</taxon>
        <taxon>Lacertidae</taxon>
        <taxon>Podarcis</taxon>
    </lineage>
</organism>
<dbReference type="AlphaFoldDB" id="A0AA35P5V7"/>
<dbReference type="EMBL" id="OX395130">
    <property type="protein sequence ID" value="CAI5776154.1"/>
    <property type="molecule type" value="Genomic_DNA"/>
</dbReference>
<evidence type="ECO:0000313" key="2">
    <source>
        <dbReference type="Proteomes" id="UP001178461"/>
    </source>
</evidence>
<accession>A0AA35P5V7</accession>
<gene>
    <name evidence="1" type="ORF">PODLI_1B031087</name>
</gene>
<sequence length="108" mass="11421">MSLSLPLSSLSSSADTPDLSLTLFGRLKCFCALLLAWMERWCLCEETPGCHAAGVSPPVSHLPLATPKSIGEDLQLDQTQGPPDSASLKACAASSWHEEGPTIPFQAP</sequence>
<name>A0AA35P5V7_9SAUR</name>